<organism evidence="4 5">
    <name type="scientific">Marinomonas balearica</name>
    <dbReference type="NCBI Taxonomy" id="491947"/>
    <lineage>
        <taxon>Bacteria</taxon>
        <taxon>Pseudomonadati</taxon>
        <taxon>Pseudomonadota</taxon>
        <taxon>Gammaproteobacteria</taxon>
        <taxon>Oceanospirillales</taxon>
        <taxon>Oceanospirillaceae</taxon>
        <taxon>Marinomonas</taxon>
    </lineage>
</organism>
<dbReference type="Pfam" id="PF01507">
    <property type="entry name" value="PAPS_reduct"/>
    <property type="match status" value="1"/>
</dbReference>
<name>A0A4R6MHZ3_9GAMM</name>
<evidence type="ECO:0000313" key="5">
    <source>
        <dbReference type="Proteomes" id="UP000294656"/>
    </source>
</evidence>
<dbReference type="InterPro" id="IPR014729">
    <property type="entry name" value="Rossmann-like_a/b/a_fold"/>
</dbReference>
<dbReference type="PANTHER" id="PTHR46509">
    <property type="entry name" value="PHOSPHOADENOSINE PHOSPHOSULFATE REDUCTASE"/>
    <property type="match status" value="1"/>
</dbReference>
<dbReference type="OrthoDB" id="9794018at2"/>
<feature type="domain" description="Phosphoadenosine phosphosulphate reductase" evidence="3">
    <location>
        <begin position="30"/>
        <end position="185"/>
    </location>
</feature>
<dbReference type="Gene3D" id="3.40.50.620">
    <property type="entry name" value="HUPs"/>
    <property type="match status" value="1"/>
</dbReference>
<sequence length="206" mass="22994">MIDIEKANAELEGATPQAIIEWALGQADKPIVTTNFGPHEAVILHMAVQVNPNIPVIWIDSGYNVRDTYKVAEEIIAKLNLNLEVYTPKVSAARRDAALGGIPSVEDDAHAEFTEQFKLEPFRRAMADQAPDIWLTAVRSEQTEFRKDMSVVETGPNGVVKVAPVLHWKEADMMKYLEENGLPTPDHYFDPTKAQFGRECGLHTKL</sequence>
<protein>
    <submittedName>
        <fullName evidence="4">Phosphoadenylylsulfate reductase (Thioredoxin)</fullName>
    </submittedName>
</protein>
<evidence type="ECO:0000256" key="2">
    <source>
        <dbReference type="ARBA" id="ARBA00024327"/>
    </source>
</evidence>
<comment type="similarity">
    <text evidence="1">Belongs to the PAPS reductase family. CysH subfamily.</text>
</comment>
<dbReference type="PANTHER" id="PTHR46509:SF1">
    <property type="entry name" value="PHOSPHOADENOSINE PHOSPHOSULFATE REDUCTASE"/>
    <property type="match status" value="1"/>
</dbReference>
<gene>
    <name evidence="4" type="ORF">DFP79_0827</name>
</gene>
<keyword evidence="5" id="KW-1185">Reference proteome</keyword>
<dbReference type="Proteomes" id="UP000294656">
    <property type="component" value="Unassembled WGS sequence"/>
</dbReference>
<dbReference type="GO" id="GO:0004604">
    <property type="term" value="F:phosphoadenylyl-sulfate reductase (thioredoxin) activity"/>
    <property type="evidence" value="ECO:0007669"/>
    <property type="project" value="TreeGrafter"/>
</dbReference>
<evidence type="ECO:0000256" key="1">
    <source>
        <dbReference type="ARBA" id="ARBA00009732"/>
    </source>
</evidence>
<dbReference type="GO" id="GO:0019379">
    <property type="term" value="P:sulfate assimilation, phosphoadenylyl sulfate reduction by phosphoadenylyl-sulfate reductase (thioredoxin)"/>
    <property type="evidence" value="ECO:0007669"/>
    <property type="project" value="TreeGrafter"/>
</dbReference>
<dbReference type="InterPro" id="IPR002500">
    <property type="entry name" value="PAPS_reduct_dom"/>
</dbReference>
<dbReference type="RefSeq" id="WP_133502646.1">
    <property type="nucleotide sequence ID" value="NZ_SNXC01000009.1"/>
</dbReference>
<reference evidence="4 5" key="1">
    <citation type="submission" date="2019-03" db="EMBL/GenBank/DDBJ databases">
        <title>Genomic Encyclopedia of Type Strains, Phase III (KMG-III): the genomes of soil and plant-associated and newly described type strains.</title>
        <authorList>
            <person name="Whitman W."/>
        </authorList>
    </citation>
    <scope>NUCLEOTIDE SEQUENCE [LARGE SCALE GENOMIC DNA]</scope>
    <source>
        <strain evidence="4 5">CECT 7378</strain>
    </source>
</reference>
<comment type="pathway">
    <text evidence="2">Sulfur metabolism; hydrogen sulfide biosynthesis; sulfite from sulfate.</text>
</comment>
<dbReference type="GO" id="GO:0005737">
    <property type="term" value="C:cytoplasm"/>
    <property type="evidence" value="ECO:0007669"/>
    <property type="project" value="TreeGrafter"/>
</dbReference>
<comment type="caution">
    <text evidence="4">The sequence shown here is derived from an EMBL/GenBank/DDBJ whole genome shotgun (WGS) entry which is preliminary data.</text>
</comment>
<dbReference type="AlphaFoldDB" id="A0A4R6MHZ3"/>
<proteinExistence type="inferred from homology"/>
<evidence type="ECO:0000313" key="4">
    <source>
        <dbReference type="EMBL" id="TDO99819.1"/>
    </source>
</evidence>
<dbReference type="SUPFAM" id="SSF52402">
    <property type="entry name" value="Adenine nucleotide alpha hydrolases-like"/>
    <property type="match status" value="1"/>
</dbReference>
<evidence type="ECO:0000259" key="3">
    <source>
        <dbReference type="Pfam" id="PF01507"/>
    </source>
</evidence>
<accession>A0A4R6MHZ3</accession>
<dbReference type="CDD" id="cd23945">
    <property type="entry name" value="PAPS_reductase"/>
    <property type="match status" value="1"/>
</dbReference>
<dbReference type="EMBL" id="SNXC01000009">
    <property type="protein sequence ID" value="TDO99819.1"/>
    <property type="molecule type" value="Genomic_DNA"/>
</dbReference>